<dbReference type="GO" id="GO:1990246">
    <property type="term" value="C:uniplex complex"/>
    <property type="evidence" value="ECO:0007669"/>
    <property type="project" value="TreeGrafter"/>
</dbReference>
<feature type="domain" description="EF-hand" evidence="14">
    <location>
        <begin position="411"/>
        <end position="446"/>
    </location>
</feature>
<dbReference type="InterPro" id="IPR018247">
    <property type="entry name" value="EF_Hand_1_Ca_BS"/>
</dbReference>
<keyword evidence="7" id="KW-0999">Mitochondrion inner membrane</keyword>
<dbReference type="Pfam" id="PF13202">
    <property type="entry name" value="EF-hand_5"/>
    <property type="match status" value="2"/>
</dbReference>
<dbReference type="EMBL" id="JABCRI010000004">
    <property type="protein sequence ID" value="KAF8407184.1"/>
    <property type="molecule type" value="Genomic_DNA"/>
</dbReference>
<evidence type="ECO:0000256" key="1">
    <source>
        <dbReference type="ARBA" id="ARBA00004273"/>
    </source>
</evidence>
<dbReference type="PROSITE" id="PS00018">
    <property type="entry name" value="EF_HAND_1"/>
    <property type="match status" value="1"/>
</dbReference>
<keyword evidence="12" id="KW-0472">Membrane</keyword>
<proteinExistence type="inferred from homology"/>
<evidence type="ECO:0000256" key="2">
    <source>
        <dbReference type="ARBA" id="ARBA00004569"/>
    </source>
</evidence>
<comment type="caution">
    <text evidence="15">The sequence shown here is derived from an EMBL/GenBank/DDBJ whole genome shotgun (WGS) entry which is preliminary data.</text>
</comment>
<keyword evidence="11" id="KW-0496">Mitochondrion</keyword>
<name>A0A834ZH85_TETSI</name>
<protein>
    <recommendedName>
        <fullName evidence="14">EF-hand domain-containing protein</fullName>
    </recommendedName>
</protein>
<evidence type="ECO:0000313" key="16">
    <source>
        <dbReference type="Proteomes" id="UP000655225"/>
    </source>
</evidence>
<dbReference type="OMA" id="IRDYENQ"/>
<evidence type="ECO:0000256" key="7">
    <source>
        <dbReference type="ARBA" id="ARBA00022792"/>
    </source>
</evidence>
<dbReference type="GO" id="GO:0005758">
    <property type="term" value="C:mitochondrial intermembrane space"/>
    <property type="evidence" value="ECO:0007669"/>
    <property type="project" value="UniProtKB-SubCell"/>
</dbReference>
<evidence type="ECO:0000256" key="10">
    <source>
        <dbReference type="ARBA" id="ARBA00023065"/>
    </source>
</evidence>
<keyword evidence="8" id="KW-0106">Calcium</keyword>
<dbReference type="SMART" id="SM00054">
    <property type="entry name" value="EFh"/>
    <property type="match status" value="3"/>
</dbReference>
<keyword evidence="9" id="KW-0809">Transit peptide</keyword>
<dbReference type="CDD" id="cd00051">
    <property type="entry name" value="EFh"/>
    <property type="match status" value="1"/>
</dbReference>
<keyword evidence="10" id="KW-0406">Ion transport</keyword>
<evidence type="ECO:0000256" key="4">
    <source>
        <dbReference type="ARBA" id="ARBA00022568"/>
    </source>
</evidence>
<dbReference type="GO" id="GO:0051560">
    <property type="term" value="P:mitochondrial calcium ion homeostasis"/>
    <property type="evidence" value="ECO:0007669"/>
    <property type="project" value="TreeGrafter"/>
</dbReference>
<evidence type="ECO:0000256" key="6">
    <source>
        <dbReference type="ARBA" id="ARBA00022737"/>
    </source>
</evidence>
<evidence type="ECO:0000259" key="14">
    <source>
        <dbReference type="PROSITE" id="PS50222"/>
    </source>
</evidence>
<organism evidence="15 16">
    <name type="scientific">Tetracentron sinense</name>
    <name type="common">Spur-leaf</name>
    <dbReference type="NCBI Taxonomy" id="13715"/>
    <lineage>
        <taxon>Eukaryota</taxon>
        <taxon>Viridiplantae</taxon>
        <taxon>Streptophyta</taxon>
        <taxon>Embryophyta</taxon>
        <taxon>Tracheophyta</taxon>
        <taxon>Spermatophyta</taxon>
        <taxon>Magnoliopsida</taxon>
        <taxon>Trochodendrales</taxon>
        <taxon>Trochodendraceae</taxon>
        <taxon>Tetracentron</taxon>
    </lineage>
</organism>
<dbReference type="Gene3D" id="1.10.238.10">
    <property type="entry name" value="EF-hand"/>
    <property type="match status" value="2"/>
</dbReference>
<keyword evidence="6" id="KW-0677">Repeat</keyword>
<reference evidence="15 16" key="1">
    <citation type="submission" date="2020-04" db="EMBL/GenBank/DDBJ databases">
        <title>Plant Genome Project.</title>
        <authorList>
            <person name="Zhang R.-G."/>
        </authorList>
    </citation>
    <scope>NUCLEOTIDE SEQUENCE [LARGE SCALE GENOMIC DNA]</scope>
    <source>
        <strain evidence="15">YNK0</strain>
        <tissue evidence="15">Leaf</tissue>
    </source>
</reference>
<evidence type="ECO:0000256" key="11">
    <source>
        <dbReference type="ARBA" id="ARBA00023128"/>
    </source>
</evidence>
<evidence type="ECO:0000256" key="8">
    <source>
        <dbReference type="ARBA" id="ARBA00022837"/>
    </source>
</evidence>
<keyword evidence="5" id="KW-0479">Metal-binding</keyword>
<dbReference type="InterPro" id="IPR039800">
    <property type="entry name" value="MICU1/2/3"/>
</dbReference>
<evidence type="ECO:0000256" key="12">
    <source>
        <dbReference type="ARBA" id="ARBA00023136"/>
    </source>
</evidence>
<accession>A0A834ZH85</accession>
<comment type="similarity">
    <text evidence="13">Belongs to the MICU1 family. MICU1 subfamily.</text>
</comment>
<keyword evidence="4" id="KW-0109">Calcium transport</keyword>
<dbReference type="SUPFAM" id="SSF47473">
    <property type="entry name" value="EF-hand"/>
    <property type="match status" value="2"/>
</dbReference>
<dbReference type="PANTHER" id="PTHR12294:SF1">
    <property type="entry name" value="CALCIUM UPTAKE PROTEIN 1, MITOCHONDRIAL"/>
    <property type="match status" value="1"/>
</dbReference>
<comment type="subcellular location">
    <subcellularLocation>
        <location evidence="1">Mitochondrion inner membrane</location>
    </subcellularLocation>
    <subcellularLocation>
        <location evidence="2">Mitochondrion intermembrane space</location>
    </subcellularLocation>
</comment>
<dbReference type="OrthoDB" id="186625at2759"/>
<evidence type="ECO:0000256" key="9">
    <source>
        <dbReference type="ARBA" id="ARBA00022946"/>
    </source>
</evidence>
<evidence type="ECO:0000313" key="15">
    <source>
        <dbReference type="EMBL" id="KAF8407184.1"/>
    </source>
</evidence>
<dbReference type="GO" id="GO:0005509">
    <property type="term" value="F:calcium ion binding"/>
    <property type="evidence" value="ECO:0007669"/>
    <property type="project" value="InterPro"/>
</dbReference>
<dbReference type="Proteomes" id="UP000655225">
    <property type="component" value="Unassembled WGS sequence"/>
</dbReference>
<dbReference type="InterPro" id="IPR002048">
    <property type="entry name" value="EF_hand_dom"/>
</dbReference>
<sequence>MYYWASLRRSSPSISRLPGIQRLIVRPFFNQAPASSSSSLFGSSCSDEDNGRDSVFGLFLKLVSGIVVGSSLGFWYCSSSSSTNPFFSFADSPTATTAATKDDHDSLPAKKQIFLIGDAYRRKIFFNYEKRIRLRSPPEKVFKYFASVRNPGGEVLMTPEDLMRAVVPVFPPSESNLVREGHLRGEQDPGELHCAPSKLFMLFDINNDGLISFSEYIFFVTLLSIPESSFSMAFKMFDLDNNGEIVKEEFKKMMAFMQAHNRQGAQHRVGDSVENGGLLEYFFGKDGVSCLKHGKFVQFLRELHNEILRLEFAHYDYKLRRTISAKDFALSMVASADMSHINKFIDRVNELNNEPCLRDIRITWEEFKDFAELRKKLRPLSLAIFSYGKVNGLLTRKDFHRAASQVCGISLTENVVNIIFHVFDTNRDGSLSSVEFVRVLQRRERDTAQLTTEAGVMGLLRDGISFSSELQLKDVGGDVFSSGGDLQSFQIIFQ</sequence>
<dbReference type="Pfam" id="PF13833">
    <property type="entry name" value="EF-hand_8"/>
    <property type="match status" value="1"/>
</dbReference>
<dbReference type="AlphaFoldDB" id="A0A834ZH85"/>
<evidence type="ECO:0000256" key="13">
    <source>
        <dbReference type="ARBA" id="ARBA00038333"/>
    </source>
</evidence>
<dbReference type="PANTHER" id="PTHR12294">
    <property type="entry name" value="EF HAND DOMAIN FAMILY A1,A2-RELATED"/>
    <property type="match status" value="1"/>
</dbReference>
<dbReference type="PROSITE" id="PS50222">
    <property type="entry name" value="EF_HAND_2"/>
    <property type="match status" value="2"/>
</dbReference>
<dbReference type="GO" id="GO:0036444">
    <property type="term" value="P:calcium import into the mitochondrion"/>
    <property type="evidence" value="ECO:0007669"/>
    <property type="project" value="TreeGrafter"/>
</dbReference>
<evidence type="ECO:0000256" key="3">
    <source>
        <dbReference type="ARBA" id="ARBA00022448"/>
    </source>
</evidence>
<gene>
    <name evidence="15" type="ORF">HHK36_006310</name>
</gene>
<keyword evidence="3" id="KW-0813">Transport</keyword>
<feature type="domain" description="EF-hand" evidence="14">
    <location>
        <begin position="225"/>
        <end position="260"/>
    </location>
</feature>
<keyword evidence="16" id="KW-1185">Reference proteome</keyword>
<dbReference type="InterPro" id="IPR011992">
    <property type="entry name" value="EF-hand-dom_pair"/>
</dbReference>
<dbReference type="CDD" id="cd15900">
    <property type="entry name" value="EFh_MICU"/>
    <property type="match status" value="1"/>
</dbReference>
<evidence type="ECO:0000256" key="5">
    <source>
        <dbReference type="ARBA" id="ARBA00022723"/>
    </source>
</evidence>